<evidence type="ECO:0008006" key="3">
    <source>
        <dbReference type="Google" id="ProtNLM"/>
    </source>
</evidence>
<dbReference type="GO" id="GO:0005975">
    <property type="term" value="P:carbohydrate metabolic process"/>
    <property type="evidence" value="ECO:0007669"/>
    <property type="project" value="InterPro"/>
</dbReference>
<dbReference type="Proteomes" id="UP001156690">
    <property type="component" value="Unassembled WGS sequence"/>
</dbReference>
<gene>
    <name evidence="1" type="ORF">GCM10007932_43550</name>
</gene>
<evidence type="ECO:0000313" key="2">
    <source>
        <dbReference type="Proteomes" id="UP001156690"/>
    </source>
</evidence>
<dbReference type="RefSeq" id="WP_126605967.1">
    <property type="nucleotide sequence ID" value="NZ_AP025144.1"/>
</dbReference>
<dbReference type="EMBL" id="BSNX01000067">
    <property type="protein sequence ID" value="GLQ74993.1"/>
    <property type="molecule type" value="Genomic_DNA"/>
</dbReference>
<dbReference type="AlphaFoldDB" id="A0AAV5NXI4"/>
<name>A0AAV5NXI4_9VIBR</name>
<protein>
    <recommendedName>
        <fullName evidence="3">DUF4432 family protein</fullName>
    </recommendedName>
</protein>
<dbReference type="GO" id="GO:0003824">
    <property type="term" value="F:catalytic activity"/>
    <property type="evidence" value="ECO:0007669"/>
    <property type="project" value="InterPro"/>
</dbReference>
<sequence>MVVSLRNENVECEFKTKGGHLDHIRFTDGNDQFSPMHRAPWVDEHHPDYPVILQQLSGDFFCAPFGESDIEPAPPHGWSSNGNWLVIESEENQLVAELDRHIYGAKLTKTITLKSGSPFIYHLHEFSGGNGAIPISYHAMLKCQSQVRLSFSHKAFGYTINEALEPDPTRGRSLLAYPQQFTTIQSVRLANGHHADLSVYPWSERHEDILHLVSPTQQEWGWTAALCKEEGWVYLAIKPEKVLPLTTLWQSHGGRNYAPFNGSHTHVLGLEEGCAYSHLGHKASTSCNPINQQGYPTALDLNTNGKTQVGYAFAVFRAQPNWQNIQHVEVERHSIRVTGDDGTHRDIAFDSSLLRFE</sequence>
<reference evidence="2" key="1">
    <citation type="journal article" date="2019" name="Int. J. Syst. Evol. Microbiol.">
        <title>The Global Catalogue of Microorganisms (GCM) 10K type strain sequencing project: providing services to taxonomists for standard genome sequencing and annotation.</title>
        <authorList>
            <consortium name="The Broad Institute Genomics Platform"/>
            <consortium name="The Broad Institute Genome Sequencing Center for Infectious Disease"/>
            <person name="Wu L."/>
            <person name="Ma J."/>
        </authorList>
    </citation>
    <scope>NUCLEOTIDE SEQUENCE [LARGE SCALE GENOMIC DNA]</scope>
    <source>
        <strain evidence="2">NBRC 15640</strain>
    </source>
</reference>
<accession>A0AAV5NXI4</accession>
<proteinExistence type="predicted"/>
<evidence type="ECO:0000313" key="1">
    <source>
        <dbReference type="EMBL" id="GLQ74993.1"/>
    </source>
</evidence>
<dbReference type="SUPFAM" id="SSF74650">
    <property type="entry name" value="Galactose mutarotase-like"/>
    <property type="match status" value="1"/>
</dbReference>
<organism evidence="1 2">
    <name type="scientific">Vibrio penaeicida</name>
    <dbReference type="NCBI Taxonomy" id="104609"/>
    <lineage>
        <taxon>Bacteria</taxon>
        <taxon>Pseudomonadati</taxon>
        <taxon>Pseudomonadota</taxon>
        <taxon>Gammaproteobacteria</taxon>
        <taxon>Vibrionales</taxon>
        <taxon>Vibrionaceae</taxon>
        <taxon>Vibrio</taxon>
    </lineage>
</organism>
<comment type="caution">
    <text evidence="1">The sequence shown here is derived from an EMBL/GenBank/DDBJ whole genome shotgun (WGS) entry which is preliminary data.</text>
</comment>
<keyword evidence="2" id="KW-1185">Reference proteome</keyword>
<dbReference type="GO" id="GO:0030246">
    <property type="term" value="F:carbohydrate binding"/>
    <property type="evidence" value="ECO:0007669"/>
    <property type="project" value="InterPro"/>
</dbReference>
<dbReference type="InterPro" id="IPR011013">
    <property type="entry name" value="Gal_mutarotase_sf_dom"/>
</dbReference>